<keyword evidence="1" id="KW-0732">Signal</keyword>
<gene>
    <name evidence="2" type="primary">Nfu_g_1_005744</name>
</gene>
<reference evidence="2" key="1">
    <citation type="submission" date="2016-05" db="EMBL/GenBank/DDBJ databases">
        <authorList>
            <person name="Lavstsen T."/>
            <person name="Jespersen J.S."/>
        </authorList>
    </citation>
    <scope>NUCLEOTIDE SEQUENCE</scope>
    <source>
        <tissue evidence="2">Brain</tissue>
    </source>
</reference>
<feature type="signal peptide" evidence="1">
    <location>
        <begin position="1"/>
        <end position="22"/>
    </location>
</feature>
<protein>
    <submittedName>
        <fullName evidence="2">Uncharacterized protein</fullName>
    </submittedName>
</protein>
<name>A0A1A8DHK3_NOTKA</name>
<feature type="non-terminal residue" evidence="2">
    <location>
        <position position="1"/>
    </location>
</feature>
<dbReference type="EMBL" id="HAEA01003879">
    <property type="protein sequence ID" value="SBQ32359.1"/>
    <property type="molecule type" value="Transcribed_RNA"/>
</dbReference>
<sequence>VLSWARVRWSVLTLLLWSELQSEKMFTITFRLLINRVYRKLLLAGSAKAIQ</sequence>
<proteinExistence type="predicted"/>
<dbReference type="AlphaFoldDB" id="A0A1A8DHK3"/>
<feature type="non-terminal residue" evidence="2">
    <location>
        <position position="51"/>
    </location>
</feature>
<feature type="chain" id="PRO_5008368435" evidence="1">
    <location>
        <begin position="23"/>
        <end position="51"/>
    </location>
</feature>
<evidence type="ECO:0000313" key="2">
    <source>
        <dbReference type="EMBL" id="SBQ32359.1"/>
    </source>
</evidence>
<organism evidence="2">
    <name type="scientific">Nothobranchius kadleci</name>
    <name type="common">African annual killifish</name>
    <dbReference type="NCBI Taxonomy" id="1051664"/>
    <lineage>
        <taxon>Eukaryota</taxon>
        <taxon>Metazoa</taxon>
        <taxon>Chordata</taxon>
        <taxon>Craniata</taxon>
        <taxon>Vertebrata</taxon>
        <taxon>Euteleostomi</taxon>
        <taxon>Actinopterygii</taxon>
        <taxon>Neopterygii</taxon>
        <taxon>Teleostei</taxon>
        <taxon>Neoteleostei</taxon>
        <taxon>Acanthomorphata</taxon>
        <taxon>Ovalentaria</taxon>
        <taxon>Atherinomorphae</taxon>
        <taxon>Cyprinodontiformes</taxon>
        <taxon>Nothobranchiidae</taxon>
        <taxon>Nothobranchius</taxon>
    </lineage>
</organism>
<accession>A0A1A8DHK3</accession>
<reference evidence="2" key="2">
    <citation type="submission" date="2016-06" db="EMBL/GenBank/DDBJ databases">
        <title>The genome of a short-lived fish provides insights into sex chromosome evolution and the genetic control of aging.</title>
        <authorList>
            <person name="Reichwald K."/>
            <person name="Felder M."/>
            <person name="Petzold A."/>
            <person name="Koch P."/>
            <person name="Groth M."/>
            <person name="Platzer M."/>
        </authorList>
    </citation>
    <scope>NUCLEOTIDE SEQUENCE</scope>
    <source>
        <tissue evidence="2">Brain</tissue>
    </source>
</reference>
<evidence type="ECO:0000256" key="1">
    <source>
        <dbReference type="SAM" id="SignalP"/>
    </source>
</evidence>